<protein>
    <submittedName>
        <fullName evidence="1">Uncharacterized protein</fullName>
    </submittedName>
</protein>
<accession>A0A498QAY1</accession>
<evidence type="ECO:0000313" key="2">
    <source>
        <dbReference type="Proteomes" id="UP000267289"/>
    </source>
</evidence>
<dbReference type="EMBL" id="UPHQ01000219">
    <property type="protein sequence ID" value="VBA42517.1"/>
    <property type="molecule type" value="Genomic_DNA"/>
</dbReference>
<sequence>MDNETPSQVNPTAPGMHVKVLQAVRLKGRVSPADLATTLGEDHRAITEIVDQLTASGLLVEGATLRISPEGRTRLNALLAEERKQVDPAAMASAYNEFRSVNADFKAVVTDWQLKGGQPNVHDDAGYDAAVLARLDDVHRHVQPIIAAAAAQLPRLRAYSAKLTAALDKVRSGDIGWLSRPLVDSYHTVWFELHEELILAVGLTREEAARSGDAQ</sequence>
<dbReference type="InterPro" id="IPR036390">
    <property type="entry name" value="WH_DNA-bd_sf"/>
</dbReference>
<organism evidence="1 2">
    <name type="scientific">Mycobacterium innocens</name>
    <dbReference type="NCBI Taxonomy" id="2341083"/>
    <lineage>
        <taxon>Bacteria</taxon>
        <taxon>Bacillati</taxon>
        <taxon>Actinomycetota</taxon>
        <taxon>Actinomycetes</taxon>
        <taxon>Mycobacteriales</taxon>
        <taxon>Mycobacteriaceae</taxon>
        <taxon>Mycobacterium</taxon>
    </lineage>
</organism>
<keyword evidence="2" id="KW-1185">Reference proteome</keyword>
<dbReference type="AlphaFoldDB" id="A0A498QAY1"/>
<gene>
    <name evidence="1" type="ORF">LAUMK13_04075</name>
</gene>
<dbReference type="Gene3D" id="1.10.10.10">
    <property type="entry name" value="Winged helix-like DNA-binding domain superfamily/Winged helix DNA-binding domain"/>
    <property type="match status" value="1"/>
</dbReference>
<dbReference type="Proteomes" id="UP000267289">
    <property type="component" value="Unassembled WGS sequence"/>
</dbReference>
<reference evidence="1 2" key="1">
    <citation type="submission" date="2018-09" db="EMBL/GenBank/DDBJ databases">
        <authorList>
            <person name="Tagini F."/>
        </authorList>
    </citation>
    <scope>NUCLEOTIDE SEQUENCE [LARGE SCALE GENOMIC DNA]</scope>
    <source>
        <strain evidence="1 2">MK13</strain>
    </source>
</reference>
<evidence type="ECO:0000313" key="1">
    <source>
        <dbReference type="EMBL" id="VBA42517.1"/>
    </source>
</evidence>
<proteinExistence type="predicted"/>
<dbReference type="InterPro" id="IPR036388">
    <property type="entry name" value="WH-like_DNA-bd_sf"/>
</dbReference>
<name>A0A498QAY1_9MYCO</name>
<dbReference type="SUPFAM" id="SSF46785">
    <property type="entry name" value="Winged helix' DNA-binding domain"/>
    <property type="match status" value="1"/>
</dbReference>